<dbReference type="Pfam" id="PF04389">
    <property type="entry name" value="Peptidase_M28"/>
    <property type="match status" value="1"/>
</dbReference>
<dbReference type="Gene3D" id="3.50.30.30">
    <property type="match status" value="1"/>
</dbReference>
<dbReference type="SUPFAM" id="SSF52025">
    <property type="entry name" value="PA domain"/>
    <property type="match status" value="1"/>
</dbReference>
<dbReference type="PANTHER" id="PTHR12147:SF56">
    <property type="entry name" value="AMINOPEPTIDASE YDR415C-RELATED"/>
    <property type="match status" value="1"/>
</dbReference>
<dbReference type="AlphaFoldDB" id="A0A7W8J8P5"/>
<feature type="chain" id="PRO_5031350942" evidence="7">
    <location>
        <begin position="24"/>
        <end position="561"/>
    </location>
</feature>
<dbReference type="EMBL" id="JACHDZ010000004">
    <property type="protein sequence ID" value="MBB5344692.1"/>
    <property type="molecule type" value="Genomic_DNA"/>
</dbReference>
<keyword evidence="5" id="KW-0378">Hydrolase</keyword>
<dbReference type="PANTHER" id="PTHR12147">
    <property type="entry name" value="METALLOPEPTIDASE M28 FAMILY MEMBER"/>
    <property type="match status" value="1"/>
</dbReference>
<dbReference type="GO" id="GO:0008235">
    <property type="term" value="F:metalloexopeptidase activity"/>
    <property type="evidence" value="ECO:0007669"/>
    <property type="project" value="InterPro"/>
</dbReference>
<dbReference type="InterPro" id="IPR046450">
    <property type="entry name" value="PA_dom_sf"/>
</dbReference>
<evidence type="ECO:0000256" key="6">
    <source>
        <dbReference type="ARBA" id="ARBA00022833"/>
    </source>
</evidence>
<protein>
    <submittedName>
        <fullName evidence="9">Zn-dependent M28 family amino/carboxypeptidase</fullName>
    </submittedName>
</protein>
<evidence type="ECO:0000313" key="9">
    <source>
        <dbReference type="EMBL" id="MBB5344692.1"/>
    </source>
</evidence>
<keyword evidence="3" id="KW-0479">Metal-binding</keyword>
<keyword evidence="1" id="KW-0031">Aminopeptidase</keyword>
<evidence type="ECO:0000256" key="2">
    <source>
        <dbReference type="ARBA" id="ARBA00022670"/>
    </source>
</evidence>
<keyword evidence="6" id="KW-0862">Zinc</keyword>
<dbReference type="GO" id="GO:0004180">
    <property type="term" value="F:carboxypeptidase activity"/>
    <property type="evidence" value="ECO:0007669"/>
    <property type="project" value="UniProtKB-KW"/>
</dbReference>
<evidence type="ECO:0000256" key="3">
    <source>
        <dbReference type="ARBA" id="ARBA00022723"/>
    </source>
</evidence>
<reference evidence="9 10" key="1">
    <citation type="submission" date="2020-08" db="EMBL/GenBank/DDBJ databases">
        <title>Genomic Encyclopedia of Type Strains, Phase IV (KMG-V): Genome sequencing to study the core and pangenomes of soil and plant-associated prokaryotes.</title>
        <authorList>
            <person name="Whitman W."/>
        </authorList>
    </citation>
    <scope>NUCLEOTIDE SEQUENCE [LARGE SCALE GENOMIC DNA]</scope>
    <source>
        <strain evidence="9 10">M8US30</strain>
    </source>
</reference>
<keyword evidence="2" id="KW-0645">Protease</keyword>
<organism evidence="9 10">
    <name type="scientific">Tunturiibacter lichenicola</name>
    <dbReference type="NCBI Taxonomy" id="2051959"/>
    <lineage>
        <taxon>Bacteria</taxon>
        <taxon>Pseudomonadati</taxon>
        <taxon>Acidobacteriota</taxon>
        <taxon>Terriglobia</taxon>
        <taxon>Terriglobales</taxon>
        <taxon>Acidobacteriaceae</taxon>
        <taxon>Tunturiibacter</taxon>
    </lineage>
</organism>
<dbReference type="Proteomes" id="UP000569092">
    <property type="component" value="Unassembled WGS sequence"/>
</dbReference>
<evidence type="ECO:0000256" key="4">
    <source>
        <dbReference type="ARBA" id="ARBA00022729"/>
    </source>
</evidence>
<evidence type="ECO:0000259" key="8">
    <source>
        <dbReference type="Pfam" id="PF04389"/>
    </source>
</evidence>
<dbReference type="SUPFAM" id="SSF53187">
    <property type="entry name" value="Zn-dependent exopeptidases"/>
    <property type="match status" value="1"/>
</dbReference>
<dbReference type="InterPro" id="IPR007484">
    <property type="entry name" value="Peptidase_M28"/>
</dbReference>
<feature type="domain" description="Peptidase M28" evidence="8">
    <location>
        <begin position="310"/>
        <end position="517"/>
    </location>
</feature>
<keyword evidence="4 7" id="KW-0732">Signal</keyword>
<evidence type="ECO:0000256" key="5">
    <source>
        <dbReference type="ARBA" id="ARBA00022801"/>
    </source>
</evidence>
<sequence>MIKIRLGICVAASVISFSTTLIAQSIPPAVKAAEASIDGEKIRAQVRFLSDDLLEGRGPGLRGSEIAAKYIATQFALYGLKPGGDNGTFLQQINFVGMKVIPEKTTMSLIPKKPEGNSIDLYSIDLKYADDYTVSNRMLTPSVDIDAPIVFVGYGAIAPEFQWDDYAGVDVKGKVILCIVGDPPSNDPNFFGGHALTYYGRWTYKFEEAARRGAVGALIIHRTDLASYGWDVVKNSNTSEKTYLRDDKDPQLEAASWIQLDVAKKIFAASGLDADAEIVAAGKRGFKAVELPVRLKAHVESTVRPFQSPNVVGILPGANAGGKDQAVMYTAHYDHLGFVPGMAGDNIYNGAADNGTGCGMLLEMARAWAESGVKLPHSLIFASVTAEEQGLLGSEYLGQHPPIPAGQIALDINYDMILPIGVPLETNVNGAQRTTFFPTVEATAKRFSLAIVPDPKPSAGSYYRSDHFSLSRVGIPAFSIETGNLYEGHDAAWGHKQHEEFTAHDYHNFSDNFHEDWDFSGNAKLDRFGMELGWEALSAPAIIQWKPKDEFEAARKASQGR</sequence>
<evidence type="ECO:0000313" key="10">
    <source>
        <dbReference type="Proteomes" id="UP000569092"/>
    </source>
</evidence>
<evidence type="ECO:0000256" key="1">
    <source>
        <dbReference type="ARBA" id="ARBA00022438"/>
    </source>
</evidence>
<dbReference type="InterPro" id="IPR045175">
    <property type="entry name" value="M28_fam"/>
</dbReference>
<accession>A0A7W8J8P5</accession>
<gene>
    <name evidence="9" type="ORF">HDF10_002678</name>
</gene>
<dbReference type="GO" id="GO:0046872">
    <property type="term" value="F:metal ion binding"/>
    <property type="evidence" value="ECO:0007669"/>
    <property type="project" value="UniProtKB-KW"/>
</dbReference>
<dbReference type="GO" id="GO:0006508">
    <property type="term" value="P:proteolysis"/>
    <property type="evidence" value="ECO:0007669"/>
    <property type="project" value="UniProtKB-KW"/>
</dbReference>
<proteinExistence type="predicted"/>
<dbReference type="GO" id="GO:0004177">
    <property type="term" value="F:aminopeptidase activity"/>
    <property type="evidence" value="ECO:0007669"/>
    <property type="project" value="UniProtKB-KW"/>
</dbReference>
<dbReference type="Gene3D" id="3.40.630.10">
    <property type="entry name" value="Zn peptidases"/>
    <property type="match status" value="1"/>
</dbReference>
<feature type="signal peptide" evidence="7">
    <location>
        <begin position="1"/>
        <end position="23"/>
    </location>
</feature>
<comment type="caution">
    <text evidence="9">The sequence shown here is derived from an EMBL/GenBank/DDBJ whole genome shotgun (WGS) entry which is preliminary data.</text>
</comment>
<evidence type="ECO:0000256" key="7">
    <source>
        <dbReference type="SAM" id="SignalP"/>
    </source>
</evidence>
<name>A0A7W8J8P5_9BACT</name>